<evidence type="ECO:0000256" key="2">
    <source>
        <dbReference type="ARBA" id="ARBA00022500"/>
    </source>
</evidence>
<name>A0A2I4BTG2_AUSLI</name>
<evidence type="ECO:0000256" key="7">
    <source>
        <dbReference type="SAM" id="SignalP"/>
    </source>
</evidence>
<evidence type="ECO:0000256" key="5">
    <source>
        <dbReference type="ARBA" id="ARBA00022729"/>
    </source>
</evidence>
<dbReference type="SUPFAM" id="SSF54117">
    <property type="entry name" value="Interleukin 8-like chemokines"/>
    <property type="match status" value="1"/>
</dbReference>
<feature type="signal peptide" evidence="7">
    <location>
        <begin position="1"/>
        <end position="21"/>
    </location>
</feature>
<evidence type="ECO:0000256" key="3">
    <source>
        <dbReference type="ARBA" id="ARBA00022514"/>
    </source>
</evidence>
<dbReference type="GO" id="GO:0006954">
    <property type="term" value="P:inflammatory response"/>
    <property type="evidence" value="ECO:0007669"/>
    <property type="project" value="UniProtKB-KW"/>
</dbReference>
<keyword evidence="2" id="KW-0145">Chemotaxis</keyword>
<dbReference type="AlphaFoldDB" id="A0A2I4BTG2"/>
<dbReference type="SMART" id="SM00199">
    <property type="entry name" value="SCY"/>
    <property type="match status" value="1"/>
</dbReference>
<dbReference type="InterPro" id="IPR039809">
    <property type="entry name" value="Chemokine_b/g/d"/>
</dbReference>
<accession>A0A2I4BTG2</accession>
<evidence type="ECO:0000313" key="10">
    <source>
        <dbReference type="RefSeq" id="XP_013871040.1"/>
    </source>
</evidence>
<dbReference type="InParanoid" id="A0A2I4BTG2"/>
<dbReference type="GO" id="GO:0006955">
    <property type="term" value="P:immune response"/>
    <property type="evidence" value="ECO:0007669"/>
    <property type="project" value="InterPro"/>
</dbReference>
<dbReference type="RefSeq" id="XP_013871040.1">
    <property type="nucleotide sequence ID" value="XM_014015586.1"/>
</dbReference>
<dbReference type="OrthoDB" id="9930747at2759"/>
<evidence type="ECO:0000259" key="8">
    <source>
        <dbReference type="SMART" id="SM00199"/>
    </source>
</evidence>
<dbReference type="GeneID" id="106522544"/>
<dbReference type="Proteomes" id="UP000192220">
    <property type="component" value="Unplaced"/>
</dbReference>
<keyword evidence="3" id="KW-0202">Cytokine</keyword>
<dbReference type="PANTHER" id="PTHR12015">
    <property type="entry name" value="SMALL INDUCIBLE CYTOKINE A"/>
    <property type="match status" value="1"/>
</dbReference>
<organism evidence="9 10">
    <name type="scientific">Austrofundulus limnaeus</name>
    <name type="common">Annual killifish</name>
    <dbReference type="NCBI Taxonomy" id="52670"/>
    <lineage>
        <taxon>Eukaryota</taxon>
        <taxon>Metazoa</taxon>
        <taxon>Chordata</taxon>
        <taxon>Craniata</taxon>
        <taxon>Vertebrata</taxon>
        <taxon>Euteleostomi</taxon>
        <taxon>Actinopterygii</taxon>
        <taxon>Neopterygii</taxon>
        <taxon>Teleostei</taxon>
        <taxon>Neoteleostei</taxon>
        <taxon>Acanthomorphata</taxon>
        <taxon>Ovalentaria</taxon>
        <taxon>Atherinomorphae</taxon>
        <taxon>Cyprinodontiformes</taxon>
        <taxon>Rivulidae</taxon>
        <taxon>Austrofundulus</taxon>
    </lineage>
</organism>
<comment type="subcellular location">
    <subcellularLocation>
        <location evidence="1">Secreted</location>
    </subcellularLocation>
</comment>
<feature type="chain" id="PRO_5014160258" evidence="7">
    <location>
        <begin position="22"/>
        <end position="102"/>
    </location>
</feature>
<evidence type="ECO:0000256" key="1">
    <source>
        <dbReference type="ARBA" id="ARBA00004613"/>
    </source>
</evidence>
<proteinExistence type="predicted"/>
<sequence>MTGLSLILLLAVATMVPLASAQDQGGISNCCRKISQTNPRKEQLTEYYIQSPAACKLRVVVFITKKGKRICSDPDKQMTKTRMAYLDKRNWKRMDPLAAPGT</sequence>
<dbReference type="Pfam" id="PF00048">
    <property type="entry name" value="IL8"/>
    <property type="match status" value="1"/>
</dbReference>
<dbReference type="Gene3D" id="2.40.50.40">
    <property type="match status" value="1"/>
</dbReference>
<keyword evidence="9" id="KW-1185">Reference proteome</keyword>
<protein>
    <submittedName>
        <fullName evidence="10">C-C motif chemokine 5-like</fullName>
    </submittedName>
</protein>
<evidence type="ECO:0000256" key="6">
    <source>
        <dbReference type="ARBA" id="ARBA00023198"/>
    </source>
</evidence>
<dbReference type="GO" id="GO:0005615">
    <property type="term" value="C:extracellular space"/>
    <property type="evidence" value="ECO:0007669"/>
    <property type="project" value="UniProtKB-KW"/>
</dbReference>
<dbReference type="PANTHER" id="PTHR12015:SF111">
    <property type="entry name" value="C-C MOTIF CHEMOKINE 17"/>
    <property type="match status" value="1"/>
</dbReference>
<gene>
    <name evidence="10" type="primary">LOC106522544</name>
</gene>
<keyword evidence="4" id="KW-0964">Secreted</keyword>
<dbReference type="KEGG" id="alim:106522544"/>
<feature type="domain" description="Chemokine interleukin-8-like" evidence="8">
    <location>
        <begin position="27"/>
        <end position="86"/>
    </location>
</feature>
<reference evidence="10" key="1">
    <citation type="submission" date="2025-08" db="UniProtKB">
        <authorList>
            <consortium name="RefSeq"/>
        </authorList>
    </citation>
    <scope>IDENTIFICATION</scope>
    <source>
        <strain evidence="10">Quisiro</strain>
        <tissue evidence="10">Liver</tissue>
    </source>
</reference>
<dbReference type="InterPro" id="IPR036048">
    <property type="entry name" value="Interleukin_8-like_sf"/>
</dbReference>
<keyword evidence="6" id="KW-0395">Inflammatory response</keyword>
<evidence type="ECO:0000256" key="4">
    <source>
        <dbReference type="ARBA" id="ARBA00022525"/>
    </source>
</evidence>
<keyword evidence="5 7" id="KW-0732">Signal</keyword>
<evidence type="ECO:0000313" key="9">
    <source>
        <dbReference type="Proteomes" id="UP000192220"/>
    </source>
</evidence>
<dbReference type="GO" id="GO:0008009">
    <property type="term" value="F:chemokine activity"/>
    <property type="evidence" value="ECO:0007669"/>
    <property type="project" value="InterPro"/>
</dbReference>
<dbReference type="InterPro" id="IPR001811">
    <property type="entry name" value="Chemokine_IL8-like_dom"/>
</dbReference>